<reference evidence="5" key="2">
    <citation type="submission" date="2025-09" db="UniProtKB">
        <authorList>
            <consortium name="Ensembl"/>
        </authorList>
    </citation>
    <scope>IDENTIFICATION</scope>
</reference>
<gene>
    <name evidence="5" type="primary">DUSP12</name>
    <name evidence="5" type="synonym">dusp12</name>
</gene>
<dbReference type="AlphaFoldDB" id="A0A674CPD7"/>
<dbReference type="GO" id="GO:0004725">
    <property type="term" value="F:protein tyrosine phosphatase activity"/>
    <property type="evidence" value="ECO:0007669"/>
    <property type="project" value="UniProtKB-EC"/>
</dbReference>
<keyword evidence="6" id="KW-1185">Reference proteome</keyword>
<protein>
    <recommendedName>
        <fullName evidence="2">protein-tyrosine-phosphatase</fullName>
        <ecNumber evidence="2">3.1.3.48</ecNumber>
    </recommendedName>
</protein>
<dbReference type="PANTHER" id="PTHR45848:SF4">
    <property type="entry name" value="DUAL SPECIFICITY PROTEIN PHOSPHATASE 12"/>
    <property type="match status" value="1"/>
</dbReference>
<dbReference type="Proteomes" id="UP000472277">
    <property type="component" value="Chromosome 31"/>
</dbReference>
<reference evidence="5" key="1">
    <citation type="submission" date="2025-08" db="UniProtKB">
        <authorList>
            <consortium name="Ensembl"/>
        </authorList>
    </citation>
    <scope>IDENTIFICATION</scope>
</reference>
<organism evidence="5 6">
    <name type="scientific">Salmo trutta</name>
    <name type="common">Brown trout</name>
    <dbReference type="NCBI Taxonomy" id="8032"/>
    <lineage>
        <taxon>Eukaryota</taxon>
        <taxon>Metazoa</taxon>
        <taxon>Chordata</taxon>
        <taxon>Craniata</taxon>
        <taxon>Vertebrata</taxon>
        <taxon>Euteleostomi</taxon>
        <taxon>Actinopterygii</taxon>
        <taxon>Neopterygii</taxon>
        <taxon>Teleostei</taxon>
        <taxon>Protacanthopterygii</taxon>
        <taxon>Salmoniformes</taxon>
        <taxon>Salmonidae</taxon>
        <taxon>Salmoninae</taxon>
        <taxon>Salmo</taxon>
    </lineage>
</organism>
<evidence type="ECO:0000256" key="3">
    <source>
        <dbReference type="ARBA" id="ARBA00022801"/>
    </source>
</evidence>
<dbReference type="PANTHER" id="PTHR45848">
    <property type="entry name" value="DUAL SPECIFICITY PROTEIN PHOSPHATASE 12 FAMILY MEMBER"/>
    <property type="match status" value="1"/>
</dbReference>
<dbReference type="Gene3D" id="3.90.190.10">
    <property type="entry name" value="Protein tyrosine phosphatase superfamily"/>
    <property type="match status" value="1"/>
</dbReference>
<name>A0A674CPD7_SALTR</name>
<sequence>MLCLCFSHVGQSRSAAVVTAYLMKCHKMNFGDAYAKLQQLKPDLQNVPKELFAVDPYLSTCSEVQHKCSSCSPSGVTPSVFPSRRTLFRASSILSHTIGNGPTAFAYKKMSNLPSGDQTQCTSYFTEPVQWMEQALLGVMDGQILCPKCSSKLGSFSWCGEQCSCGRWVTPAFQMHKNRVDEIKHISIATLKS</sequence>
<keyword evidence="4" id="KW-0904">Protein phosphatase</keyword>
<evidence type="ECO:0000256" key="1">
    <source>
        <dbReference type="ARBA" id="ARBA00008601"/>
    </source>
</evidence>
<dbReference type="EC" id="3.1.3.48" evidence="2"/>
<dbReference type="GO" id="GO:0008138">
    <property type="term" value="F:protein tyrosine/serine/threonine phosphatase activity"/>
    <property type="evidence" value="ECO:0007669"/>
    <property type="project" value="TreeGrafter"/>
</dbReference>
<keyword evidence="3" id="KW-0378">Hydrolase</keyword>
<dbReference type="GO" id="GO:0005634">
    <property type="term" value="C:nucleus"/>
    <property type="evidence" value="ECO:0007669"/>
    <property type="project" value="TreeGrafter"/>
</dbReference>
<comment type="similarity">
    <text evidence="1">Belongs to the protein-tyrosine phosphatase family. Non-receptor class dual specificity subfamily.</text>
</comment>
<evidence type="ECO:0000313" key="5">
    <source>
        <dbReference type="Ensembl" id="ENSSTUP00000085542.1"/>
    </source>
</evidence>
<evidence type="ECO:0000256" key="4">
    <source>
        <dbReference type="ARBA" id="ARBA00022912"/>
    </source>
</evidence>
<dbReference type="InterPro" id="IPR029021">
    <property type="entry name" value="Prot-tyrosine_phosphatase-like"/>
</dbReference>
<evidence type="ECO:0000256" key="2">
    <source>
        <dbReference type="ARBA" id="ARBA00013064"/>
    </source>
</evidence>
<dbReference type="GeneTree" id="ENSGT00930000151041"/>
<evidence type="ECO:0000313" key="6">
    <source>
        <dbReference type="Proteomes" id="UP000472277"/>
    </source>
</evidence>
<dbReference type="SUPFAM" id="SSF52799">
    <property type="entry name" value="(Phosphotyrosine protein) phosphatases II"/>
    <property type="match status" value="1"/>
</dbReference>
<proteinExistence type="inferred from homology"/>
<accession>A0A674CPD7</accession>
<dbReference type="Ensembl" id="ENSSTUT00000091000.1">
    <property type="protein sequence ID" value="ENSSTUP00000085542.1"/>
    <property type="gene ID" value="ENSSTUG00000037600.1"/>
</dbReference>